<dbReference type="PROSITE" id="PS51656">
    <property type="entry name" value="4FE4S"/>
    <property type="match status" value="1"/>
</dbReference>
<dbReference type="RefSeq" id="WP_072287814.1">
    <property type="nucleotide sequence ID" value="NZ_CP015455.1"/>
</dbReference>
<evidence type="ECO:0000259" key="5">
    <source>
        <dbReference type="PROSITE" id="PS51379"/>
    </source>
</evidence>
<protein>
    <submittedName>
        <fullName evidence="7">[Fe-S]-binding protein</fullName>
    </submittedName>
</protein>
<accession>A0A1L3GJ57</accession>
<dbReference type="Gene3D" id="3.30.70.20">
    <property type="match status" value="1"/>
</dbReference>
<dbReference type="STRING" id="29542.A6070_07900"/>
<keyword evidence="8" id="KW-1185">Reference proteome</keyword>
<dbReference type="PROSITE" id="PS00198">
    <property type="entry name" value="4FE4S_FER_1"/>
    <property type="match status" value="1"/>
</dbReference>
<dbReference type="AlphaFoldDB" id="A0A1L3GJ57"/>
<dbReference type="InterPro" id="IPR017896">
    <property type="entry name" value="4Fe4S_Fe-S-bd"/>
</dbReference>
<dbReference type="OrthoDB" id="9810782at2"/>
<keyword evidence="2" id="KW-0479">Metal-binding</keyword>
<dbReference type="SUPFAM" id="SSF55785">
    <property type="entry name" value="PYP-like sensor domain (PAS domain)"/>
    <property type="match status" value="1"/>
</dbReference>
<dbReference type="KEGG" id="pace:A6070_07900"/>
<dbReference type="GO" id="GO:0046872">
    <property type="term" value="F:metal ion binding"/>
    <property type="evidence" value="ECO:0007669"/>
    <property type="project" value="UniProtKB-KW"/>
</dbReference>
<evidence type="ECO:0000256" key="1">
    <source>
        <dbReference type="ARBA" id="ARBA00022485"/>
    </source>
</evidence>
<dbReference type="Pfam" id="PF04060">
    <property type="entry name" value="FeS"/>
    <property type="match status" value="1"/>
</dbReference>
<dbReference type="InterPro" id="IPR004108">
    <property type="entry name" value="Fe_hydrogenase_lsu_C"/>
</dbReference>
<reference evidence="7 8" key="1">
    <citation type="journal article" date="2017" name="Genome Announc.">
        <title>Complete Genome Sequences of Two Acetylene-Fermenting Pelobacter acetylenicus Strains.</title>
        <authorList>
            <person name="Sutton J.M."/>
            <person name="Baesman S.M."/>
            <person name="Fierst J.L."/>
            <person name="Poret-Peterson A.T."/>
            <person name="Oremland R.S."/>
            <person name="Dunlap D.S."/>
            <person name="Akob D.M."/>
        </authorList>
    </citation>
    <scope>NUCLEOTIDE SEQUENCE [LARGE SCALE GENOMIC DNA]</scope>
    <source>
        <strain evidence="7 8">DSM 3247</strain>
    </source>
</reference>
<gene>
    <name evidence="7" type="ORF">A7E75_13875</name>
</gene>
<evidence type="ECO:0000256" key="2">
    <source>
        <dbReference type="ARBA" id="ARBA00022723"/>
    </source>
</evidence>
<dbReference type="PROSITE" id="PS51379">
    <property type="entry name" value="4FE4S_FER_2"/>
    <property type="match status" value="2"/>
</dbReference>
<dbReference type="Proteomes" id="UP000182264">
    <property type="component" value="Chromosome"/>
</dbReference>
<dbReference type="Gene3D" id="3.30.450.20">
    <property type="entry name" value="PAS domain"/>
    <property type="match status" value="1"/>
</dbReference>
<keyword evidence="3" id="KW-0408">Iron</keyword>
<name>A0A1L3GJ57_SYNAC</name>
<dbReference type="PANTHER" id="PTHR11615">
    <property type="entry name" value="NITRATE, FORMATE, IRON DEHYDROGENASE"/>
    <property type="match status" value="1"/>
</dbReference>
<dbReference type="Pfam" id="PF12838">
    <property type="entry name" value="Fer4_7"/>
    <property type="match status" value="1"/>
</dbReference>
<evidence type="ECO:0000313" key="7">
    <source>
        <dbReference type="EMBL" id="APG25973.1"/>
    </source>
</evidence>
<dbReference type="Pfam" id="PF02906">
    <property type="entry name" value="Fe_hyd_lg_C"/>
    <property type="match status" value="1"/>
</dbReference>
<dbReference type="InterPro" id="IPR050340">
    <property type="entry name" value="Cytosolic_Fe-S_CAF"/>
</dbReference>
<feature type="domain" description="4Fe-4S ferredoxin-type" evidence="5">
    <location>
        <begin position="38"/>
        <end position="67"/>
    </location>
</feature>
<keyword evidence="4" id="KW-0411">Iron-sulfur</keyword>
<dbReference type="EMBL" id="CP015518">
    <property type="protein sequence ID" value="APG25973.1"/>
    <property type="molecule type" value="Genomic_DNA"/>
</dbReference>
<dbReference type="InterPro" id="IPR007202">
    <property type="entry name" value="4Fe-4S_dom"/>
</dbReference>
<feature type="domain" description="4Fe-4S ferredoxin-type" evidence="5">
    <location>
        <begin position="9"/>
        <end position="37"/>
    </location>
</feature>
<evidence type="ECO:0000256" key="4">
    <source>
        <dbReference type="ARBA" id="ARBA00023014"/>
    </source>
</evidence>
<dbReference type="InterPro" id="IPR017900">
    <property type="entry name" value="4Fe4S_Fe_S_CS"/>
</dbReference>
<dbReference type="InterPro" id="IPR013656">
    <property type="entry name" value="PAS_4"/>
</dbReference>
<dbReference type="Pfam" id="PF08448">
    <property type="entry name" value="PAS_4"/>
    <property type="match status" value="1"/>
</dbReference>
<dbReference type="Gene3D" id="3.40.950.10">
    <property type="entry name" value="Fe-only Hydrogenase (Larger Subunit), Chain L, domain 3"/>
    <property type="match status" value="1"/>
</dbReference>
<dbReference type="InterPro" id="IPR009016">
    <property type="entry name" value="Fe_hydrogenase"/>
</dbReference>
<sequence>MNQNPSLQPAIFTQETECQDCSKCVRYCPVKAIKVADGQARIVPEKCVSCGTCVRVCPANAKRVRNDLDQIRHLVRSGARVFASIAPSFVSEFPDIPSTHIIAALRKLGFAGVSETALGAQEVSALVATELAKGENRLYLSSACPAAVTFIQKYLPELSDSITRVYSPLLSHCTMLREHFGHDASIVFIGPCGAKKNEADRHPELLDAAITFADLRQWLLDEHIDPAALRPGGEDCFVPQNAQEGALYPVEGGMIETIRLHGDCDNVRCITVAGINGIRHVLSGFKPKTLPQPLFMELLACRGGCINGPCAQMREGNLDQWQEIIARAEVPAAPLQRMPRRDIMETIFDQPLQTQHYSDQEIHQALRLIDKEKTEDELNCGGCGYETCREFAHAILSGHAEVSMCLSYLRRQAQRKANALLHCIPSAIVLVDKDLRVVDCNRQFAELFSKDLAETYDYCPGLKGAVLEHILPFPQLFRQALDSGATLQHDALHVEDRIFQINIFPIEPGHVTGGVISDITAHEMPREMIARRAREVIHKNLKTVQEIACKLGENMAETEILLRSLAEGFAPARPVVDEELREEDR</sequence>
<dbReference type="InterPro" id="IPR035965">
    <property type="entry name" value="PAS-like_dom_sf"/>
</dbReference>
<evidence type="ECO:0000313" key="8">
    <source>
        <dbReference type="Proteomes" id="UP000182264"/>
    </source>
</evidence>
<keyword evidence="1" id="KW-0004">4Fe-4S</keyword>
<evidence type="ECO:0000259" key="6">
    <source>
        <dbReference type="PROSITE" id="PS51656"/>
    </source>
</evidence>
<dbReference type="GO" id="GO:0051539">
    <property type="term" value="F:4 iron, 4 sulfur cluster binding"/>
    <property type="evidence" value="ECO:0007669"/>
    <property type="project" value="UniProtKB-KW"/>
</dbReference>
<organism evidence="7 8">
    <name type="scientific">Syntrophotalea acetylenica</name>
    <name type="common">Pelobacter acetylenicus</name>
    <dbReference type="NCBI Taxonomy" id="29542"/>
    <lineage>
        <taxon>Bacteria</taxon>
        <taxon>Pseudomonadati</taxon>
        <taxon>Thermodesulfobacteriota</taxon>
        <taxon>Desulfuromonadia</taxon>
        <taxon>Desulfuromonadales</taxon>
        <taxon>Syntrophotaleaceae</taxon>
        <taxon>Syntrophotalea</taxon>
    </lineage>
</organism>
<feature type="domain" description="4Fe-4S" evidence="6">
    <location>
        <begin position="364"/>
        <end position="422"/>
    </location>
</feature>
<dbReference type="SUPFAM" id="SSF53920">
    <property type="entry name" value="Fe-only hydrogenase"/>
    <property type="match status" value="1"/>
</dbReference>
<dbReference type="SUPFAM" id="SSF54862">
    <property type="entry name" value="4Fe-4S ferredoxins"/>
    <property type="match status" value="1"/>
</dbReference>
<dbReference type="Gene3D" id="1.10.15.40">
    <property type="entry name" value="Electron transport complex subunit B, putative Fe-S cluster"/>
    <property type="match status" value="1"/>
</dbReference>
<proteinExistence type="predicted"/>
<evidence type="ECO:0000256" key="3">
    <source>
        <dbReference type="ARBA" id="ARBA00023004"/>
    </source>
</evidence>